<evidence type="ECO:0000313" key="3">
    <source>
        <dbReference type="EMBL" id="KUK90951.1"/>
    </source>
</evidence>
<evidence type="ECO:0000313" key="4">
    <source>
        <dbReference type="Proteomes" id="UP000054260"/>
    </source>
</evidence>
<dbReference type="AlphaFoldDB" id="A0A117LU44"/>
<name>A0A117LU44_9BACT</name>
<dbReference type="Proteomes" id="UP000264215">
    <property type="component" value="Unassembled WGS sequence"/>
</dbReference>
<dbReference type="EMBL" id="DQBS01000123">
    <property type="protein sequence ID" value="HCO69956.1"/>
    <property type="molecule type" value="Genomic_DNA"/>
</dbReference>
<protein>
    <submittedName>
        <fullName evidence="1">ATPase</fullName>
    </submittedName>
</protein>
<dbReference type="PATRIC" id="fig|1236046.5.peg.1281"/>
<accession>A0A117LU44</accession>
<reference evidence="1 6" key="3">
    <citation type="journal article" date="2018" name="Nat. Biotechnol.">
        <title>A standardized bacterial taxonomy based on genome phylogeny substantially revises the tree of life.</title>
        <authorList>
            <person name="Parks D.H."/>
            <person name="Chuvochina M."/>
            <person name="Waite D.W."/>
            <person name="Rinke C."/>
            <person name="Skarshewski A."/>
            <person name="Chaumeil P.A."/>
            <person name="Hugenholtz P."/>
        </authorList>
    </citation>
    <scope>NUCLEOTIDE SEQUENCE [LARGE SCALE GENOMIC DNA]</scope>
    <source>
        <strain evidence="1">UBA9905</strain>
    </source>
</reference>
<gene>
    <name evidence="1" type="ORF">DIT26_05145</name>
    <name evidence="2" type="ORF">XD86_0699</name>
    <name evidence="3" type="ORF">XE02_0287</name>
</gene>
<evidence type="ECO:0000313" key="5">
    <source>
        <dbReference type="Proteomes" id="UP000055014"/>
    </source>
</evidence>
<dbReference type="EMBL" id="LGGH01000088">
    <property type="protein sequence ID" value="KUK67632.1"/>
    <property type="molecule type" value="Genomic_DNA"/>
</dbReference>
<evidence type="ECO:0000313" key="6">
    <source>
        <dbReference type="Proteomes" id="UP000264215"/>
    </source>
</evidence>
<evidence type="ECO:0000313" key="2">
    <source>
        <dbReference type="EMBL" id="KUK67632.1"/>
    </source>
</evidence>
<dbReference type="Proteomes" id="UP000055014">
    <property type="component" value="Unassembled WGS sequence"/>
</dbReference>
<reference evidence="4 5" key="2">
    <citation type="journal article" date="2015" name="MBio">
        <title>Genome-Resolved Metagenomic Analysis Reveals Roles for Candidate Phyla and Other Microbial Community Members in Biogeochemical Transformations in Oil Reservoirs.</title>
        <authorList>
            <person name="Hu P."/>
            <person name="Tom L."/>
            <person name="Singh A."/>
            <person name="Thomas B.C."/>
            <person name="Baker B.J."/>
            <person name="Piceno Y.M."/>
            <person name="Andersen G.L."/>
            <person name="Banfield J.F."/>
        </authorList>
    </citation>
    <scope>NUCLEOTIDE SEQUENCE [LARGE SCALE GENOMIC DNA]</scope>
</reference>
<dbReference type="EMBL" id="LGGW01000014">
    <property type="protein sequence ID" value="KUK90951.1"/>
    <property type="molecule type" value="Genomic_DNA"/>
</dbReference>
<dbReference type="SUPFAM" id="SSF53795">
    <property type="entry name" value="PEP carboxykinase-like"/>
    <property type="match status" value="1"/>
</dbReference>
<proteinExistence type="predicted"/>
<dbReference type="CDD" id="cd00267">
    <property type="entry name" value="ABC_ATPase"/>
    <property type="match status" value="1"/>
</dbReference>
<comment type="caution">
    <text evidence="2">The sequence shown here is derived from an EMBL/GenBank/DDBJ whole genome shotgun (WGS) entry which is preliminary data.</text>
</comment>
<sequence length="588" mass="66409">MRSILINGEVAYNASSQILNSNTFKEILAELIRDSEEKKNSLLSLFEPFLKNTDTVDISTKYNIEGIIELLLALTIDPIEKIDGSPYYSFPKMSNKKELLVRFVESLFSLWRNKHRFIVKRDEYTPNRFDRIFKQMVLVRTNTDLKGLVLSLYRQILINVSDIRLKILRQEPGGAQVGFIVDRPEVDERVRIAGADFLYDMACIWSIVFEPPVIFYTRSNKRRGLFKVYDKPVLRRLDISSGKDWFLFPIHVGSKLVFVVVNKEYLALAAGLGNLFELASFDIVKHKKPDGIYVLGVDNAFFEDKEDYNGVIYREDDGTYIGIVGDDPAIDYFGYMKKMILTIHNLLVIDEGRLPVHGALANIKLRNGEKANVMLIGDSGAGKSETLDALNRLSSEVSEVNILIDDMGSLDITSSGSVVAYGTETGAFVRLDDLQPGYAYSTMDRSIFMNPNEINARVIVPYSNYTEIIKPTKIDYFLYANNFDENTEDDLRIFSDPAEAAKIFSMGARIAKGTTSEKGLTYSYFANPFGAIQRRDKHEVIADRYLKAMIEAGVTVGEVRTRLGIPGFEMDGPMRAAKALLKAIDEQD</sequence>
<evidence type="ECO:0000313" key="1">
    <source>
        <dbReference type="EMBL" id="HCO69956.1"/>
    </source>
</evidence>
<organism evidence="2 4">
    <name type="scientific">Mesotoga infera</name>
    <dbReference type="NCBI Taxonomy" id="1236046"/>
    <lineage>
        <taxon>Bacteria</taxon>
        <taxon>Thermotogati</taxon>
        <taxon>Thermotogota</taxon>
        <taxon>Thermotogae</taxon>
        <taxon>Kosmotogales</taxon>
        <taxon>Kosmotogaceae</taxon>
        <taxon>Mesotoga</taxon>
    </lineage>
</organism>
<dbReference type="Proteomes" id="UP000054260">
    <property type="component" value="Unassembled WGS sequence"/>
</dbReference>
<reference evidence="2" key="1">
    <citation type="journal article" date="2015" name="MBio">
        <title>Genome-resolved metagenomic analysis reveals roles for candidate phyla and other microbial community members in biogeochemical transformations in oil reservoirs.</title>
        <authorList>
            <person name="Hu P."/>
            <person name="Tom L."/>
            <person name="Singh A."/>
            <person name="Thomas B.C."/>
            <person name="Baker B.J."/>
            <person name="Piceno Y.M."/>
            <person name="Andersen G.L."/>
            <person name="Banfield J.F."/>
        </authorList>
    </citation>
    <scope>NUCLEOTIDE SEQUENCE [LARGE SCALE GENOMIC DNA]</scope>
    <source>
        <strain evidence="2">46_47</strain>
        <strain evidence="3">46_70</strain>
    </source>
</reference>